<reference evidence="1" key="1">
    <citation type="submission" date="2004-10" db="EMBL/GenBank/DDBJ databases">
        <authorList>
            <person name="Town C.D."/>
        </authorList>
    </citation>
    <scope>NUCLEOTIDE SEQUENCE</scope>
</reference>
<proteinExistence type="predicted"/>
<evidence type="ECO:0000313" key="1">
    <source>
        <dbReference type="EMBL" id="ABN06171.1"/>
    </source>
</evidence>
<name>A2Q2N4_MEDTR</name>
<dbReference type="AlphaFoldDB" id="A2Q2N4"/>
<reference evidence="1" key="2">
    <citation type="submission" date="2007-03" db="EMBL/GenBank/DDBJ databases">
        <authorList>
            <consortium name="The International Medicago Genome Annotation Group"/>
        </authorList>
    </citation>
    <scope>NUCLEOTIDE SEQUENCE</scope>
</reference>
<sequence length="77" mass="7910">MMLYADKLVNVGVGEVLEGWGGGGAESASVQLFVGLSDFCSACWPVFGGTAAMSEVGFSGVCADYEAGLVGVEDFYK</sequence>
<gene>
    <name evidence="1" type="ORF">MtrDRAFT_AC151521g57v2</name>
</gene>
<accession>A2Q2N4</accession>
<organism evidence="1">
    <name type="scientific">Medicago truncatula</name>
    <name type="common">Barrel medic</name>
    <name type="synonym">Medicago tribuloides</name>
    <dbReference type="NCBI Taxonomy" id="3880"/>
    <lineage>
        <taxon>Eukaryota</taxon>
        <taxon>Viridiplantae</taxon>
        <taxon>Streptophyta</taxon>
        <taxon>Embryophyta</taxon>
        <taxon>Tracheophyta</taxon>
        <taxon>Spermatophyta</taxon>
        <taxon>Magnoliopsida</taxon>
        <taxon>eudicotyledons</taxon>
        <taxon>Gunneridae</taxon>
        <taxon>Pentapetalae</taxon>
        <taxon>rosids</taxon>
        <taxon>fabids</taxon>
        <taxon>Fabales</taxon>
        <taxon>Fabaceae</taxon>
        <taxon>Papilionoideae</taxon>
        <taxon>50 kb inversion clade</taxon>
        <taxon>NPAAA clade</taxon>
        <taxon>Hologalegina</taxon>
        <taxon>IRL clade</taxon>
        <taxon>Trifolieae</taxon>
        <taxon>Medicago</taxon>
    </lineage>
</organism>
<protein>
    <submittedName>
        <fullName evidence="1">Uncharacterized protein</fullName>
    </submittedName>
</protein>
<dbReference type="EMBL" id="AC151521">
    <property type="protein sequence ID" value="ABN06171.1"/>
    <property type="molecule type" value="Genomic_DNA"/>
</dbReference>